<protein>
    <recommendedName>
        <fullName evidence="3">LysR substrate-binding domain-containing protein</fullName>
    </recommendedName>
</protein>
<dbReference type="AlphaFoldDB" id="A0A1H1JWA0"/>
<dbReference type="Proteomes" id="UP000183487">
    <property type="component" value="Unassembled WGS sequence"/>
</dbReference>
<gene>
    <name evidence="1" type="ORF">SAMN05443245_7349</name>
</gene>
<evidence type="ECO:0000313" key="1">
    <source>
        <dbReference type="EMBL" id="SDR54090.1"/>
    </source>
</evidence>
<organism evidence="1 2">
    <name type="scientific">Paraburkholderia fungorum</name>
    <dbReference type="NCBI Taxonomy" id="134537"/>
    <lineage>
        <taxon>Bacteria</taxon>
        <taxon>Pseudomonadati</taxon>
        <taxon>Pseudomonadota</taxon>
        <taxon>Betaproteobacteria</taxon>
        <taxon>Burkholderiales</taxon>
        <taxon>Burkholderiaceae</taxon>
        <taxon>Paraburkholderia</taxon>
    </lineage>
</organism>
<dbReference type="EMBL" id="FNKP01000004">
    <property type="protein sequence ID" value="SDR54090.1"/>
    <property type="molecule type" value="Genomic_DNA"/>
</dbReference>
<reference evidence="2" key="1">
    <citation type="submission" date="2016-10" db="EMBL/GenBank/DDBJ databases">
        <authorList>
            <person name="Varghese N."/>
        </authorList>
    </citation>
    <scope>NUCLEOTIDE SEQUENCE [LARGE SCALE GENOMIC DNA]</scope>
    <source>
        <strain evidence="2">GAS106B</strain>
    </source>
</reference>
<evidence type="ECO:0000313" key="2">
    <source>
        <dbReference type="Proteomes" id="UP000183487"/>
    </source>
</evidence>
<evidence type="ECO:0008006" key="3">
    <source>
        <dbReference type="Google" id="ProtNLM"/>
    </source>
</evidence>
<name>A0A1H1JWA0_9BURK</name>
<keyword evidence="2" id="KW-1185">Reference proteome</keyword>
<proteinExistence type="predicted"/>
<accession>A0A1H1JWA0</accession>
<sequence length="78" mass="8916">MQLQPQVDALHQEILQQGLPHVIEDYVRDQLDDDRLVPGLKAWRPSFPGFCLYTSSGAQMPPRLRTLIGFLTEQRGAR</sequence>
<dbReference type="Gene3D" id="3.40.190.290">
    <property type="match status" value="1"/>
</dbReference>